<reference evidence="3 4" key="1">
    <citation type="journal article" date="2017" name="Gigascience">
        <title>Draft genome of the honey bee ectoparasitic mite, Tropilaelaps mercedesae, is shaped by the parasitic life history.</title>
        <authorList>
            <person name="Dong X."/>
            <person name="Armstrong S.D."/>
            <person name="Xia D."/>
            <person name="Makepeace B.L."/>
            <person name="Darby A.C."/>
            <person name="Kadowaki T."/>
        </authorList>
    </citation>
    <scope>NUCLEOTIDE SEQUENCE [LARGE SCALE GENOMIC DNA]</scope>
    <source>
        <strain evidence="3">Wuxi-XJTLU</strain>
    </source>
</reference>
<dbReference type="Gene3D" id="3.30.450.20">
    <property type="entry name" value="PAS domain"/>
    <property type="match status" value="1"/>
</dbReference>
<dbReference type="EMBL" id="MNPL01005040">
    <property type="protein sequence ID" value="OQR76280.1"/>
    <property type="molecule type" value="Genomic_DNA"/>
</dbReference>
<gene>
    <name evidence="3" type="ORF">BIW11_07877</name>
</gene>
<evidence type="ECO:0000256" key="1">
    <source>
        <dbReference type="SAM" id="MobiDB-lite"/>
    </source>
</evidence>
<dbReference type="GO" id="GO:0005245">
    <property type="term" value="F:voltage-gated calcium channel activity"/>
    <property type="evidence" value="ECO:0007669"/>
    <property type="project" value="TreeGrafter"/>
</dbReference>
<dbReference type="STRING" id="418985.A0A1V9XS01"/>
<dbReference type="InterPro" id="IPR051173">
    <property type="entry name" value="Ca_channel_alpha-2/delta"/>
</dbReference>
<accession>A0A1V9XS01</accession>
<dbReference type="GO" id="GO:0005891">
    <property type="term" value="C:voltage-gated calcium channel complex"/>
    <property type="evidence" value="ECO:0007669"/>
    <property type="project" value="TreeGrafter"/>
</dbReference>
<sequence length="1316" mass="145246">LKCRVIFVEFQANLDRLSFAPLRFSRDEILSRVHGALRKKHRDLAKALTDGSQGIRDLMQQTPRRIDLRPKFCCDLDVHDMHGSLDPLLNTEVLFNASCSPSRDPEPFHDLTPIFERIGSAVPAARWQFFISQLTHIEYPAQAGSFCGDVTRHRVSYTRGVRPRSKLVVVIVDHGGYLGQTQLDVGKAVTRFFIQNMSPQDRIAVIAMAHEATLAPGCHNLVYARDETIHRMLDFVDGIKLEGNTTNHKSALSMAFDLLWKTPSSEDEYNDALIALISMGKFSHLNDKKNILDLVMLRRRELKRHRVVINTYMLGDPRRRIVFARDFLEAIAATPIDLTGTLRGKAFVVNSTDVLISTAGRFVEAFPPPDLFPPMNYSSPWFDPISRQLLVTVALPVKLMGMNRAVPDGVLGFDVPLHYLVEDLQMPEQSPEHYAFLLNAETGHVMSHPMFVPSKAVAVEGAPPIVSSLEPELPPLRIFRWSRVDLFNEENSVQYSWKNVEGTPFSVFVANRTTGRHVLALESPISSKEIAGRPLVYHRLDLSPQAPKCLHSGQLSSTQATGIFLSAVAFASPFTQQSTEETKESVHELSRYLFDLSNLMTNPGMVKAHVKEEVRLLAYLTKDWNINTSLDFVIRRYITSAKGVMMMWPATIIPQKFDPTMREWYAHAAELRDRVVLTGPYLDAAGYGQVITLSRALIRDGSVIAVIGMDLNVGYLGKLIGDLFSECDARSSTWGDTTCFIIDHKGYVVSHPSLVDATPLQPSWQTPMEELHIAHKEPVIANEILSLKNFSKKSACISPSDRTVQRTYELRMSLSNALLNAIQGDLPCHRFHLSAVPRSNVFIGLVNRTCEGGHAFMPCGVNDRGCLNCRRMAQDDPECPCECAWSRTTNGAGQCTSFGSGDGGSTPDRSLDLCAPTLRSHEVLLPTLFSLVGSPSVPPKCFTEHCTIRPSASECYESSACGWCVSNLARVPLEHPFCAVHTHCHRGLVNGPSPYDTFMASLQDQLNMYSGSEYTSDLGFGPILVVVPALLILALVAKFAVCSGSAGSYTAAREQHVPLFVPSEQEVEQLGCGGSQQGQLGAQANLLLNSFNGNEANVLSSPYRYASNNYRQRPTGDDSDLGYSSTITPSSEMAPGTAARRAVSPESGRASSPSICSSTRLGPQKKKNIGGAIAPLTVITTTAQIHSSDEASDLECFRDQCEGDRTTGGVSTKIDPKELKDVAVIRKTDRNATDFVRVKVDSTDACHNGDKSDLHSSNHRQDHADQKTNQFQQLRHKPNELLGADSIEIKTKPNIVTSTSELIEILERISVAEETC</sequence>
<evidence type="ECO:0000313" key="3">
    <source>
        <dbReference type="EMBL" id="OQR76280.1"/>
    </source>
</evidence>
<feature type="compositionally biased region" description="Polar residues" evidence="1">
    <location>
        <begin position="1122"/>
        <end position="1131"/>
    </location>
</feature>
<organism evidence="3 4">
    <name type="scientific">Tropilaelaps mercedesae</name>
    <dbReference type="NCBI Taxonomy" id="418985"/>
    <lineage>
        <taxon>Eukaryota</taxon>
        <taxon>Metazoa</taxon>
        <taxon>Ecdysozoa</taxon>
        <taxon>Arthropoda</taxon>
        <taxon>Chelicerata</taxon>
        <taxon>Arachnida</taxon>
        <taxon>Acari</taxon>
        <taxon>Parasitiformes</taxon>
        <taxon>Mesostigmata</taxon>
        <taxon>Gamasina</taxon>
        <taxon>Dermanyssoidea</taxon>
        <taxon>Laelapidae</taxon>
        <taxon>Tropilaelaps</taxon>
    </lineage>
</organism>
<dbReference type="Pfam" id="PF22673">
    <property type="entry name" value="MCP-like_PDC_1"/>
    <property type="match status" value="1"/>
</dbReference>
<name>A0A1V9XS01_9ACAR</name>
<dbReference type="Gene3D" id="3.40.50.410">
    <property type="entry name" value="von Willebrand factor, type A domain"/>
    <property type="match status" value="1"/>
</dbReference>
<feature type="region of interest" description="Disordered" evidence="1">
    <location>
        <begin position="1109"/>
        <end position="1167"/>
    </location>
</feature>
<evidence type="ECO:0000313" key="4">
    <source>
        <dbReference type="Proteomes" id="UP000192247"/>
    </source>
</evidence>
<comment type="caution">
    <text evidence="3">The sequence shown here is derived from an EMBL/GenBank/DDBJ whole genome shotgun (WGS) entry which is preliminary data.</text>
</comment>
<dbReference type="FunCoup" id="A0A1V9XS01">
    <property type="interactions" value="148"/>
</dbReference>
<dbReference type="SUPFAM" id="SSF53300">
    <property type="entry name" value="vWA-like"/>
    <property type="match status" value="1"/>
</dbReference>
<dbReference type="InterPro" id="IPR002035">
    <property type="entry name" value="VWF_A"/>
</dbReference>
<feature type="compositionally biased region" description="Polar residues" evidence="1">
    <location>
        <begin position="1149"/>
        <end position="1161"/>
    </location>
</feature>
<feature type="non-terminal residue" evidence="3">
    <location>
        <position position="1"/>
    </location>
</feature>
<feature type="compositionally biased region" description="Basic and acidic residues" evidence="1">
    <location>
        <begin position="1246"/>
        <end position="1266"/>
    </location>
</feature>
<keyword evidence="4" id="KW-1185">Reference proteome</keyword>
<dbReference type="InterPro" id="IPR029151">
    <property type="entry name" value="Sensor-like_sf"/>
</dbReference>
<dbReference type="SUPFAM" id="SSF103190">
    <property type="entry name" value="Sensory domain-like"/>
    <property type="match status" value="1"/>
</dbReference>
<proteinExistence type="predicted"/>
<evidence type="ECO:0000259" key="2">
    <source>
        <dbReference type="PROSITE" id="PS50234"/>
    </source>
</evidence>
<protein>
    <submittedName>
        <fullName evidence="3">VWFA and cache domain-containing protein 1-like</fullName>
    </submittedName>
</protein>
<dbReference type="InterPro" id="IPR036465">
    <property type="entry name" value="vWFA_dom_sf"/>
</dbReference>
<dbReference type="PROSITE" id="PS50234">
    <property type="entry name" value="VWFA"/>
    <property type="match status" value="1"/>
</dbReference>
<dbReference type="PANTHER" id="PTHR10166">
    <property type="entry name" value="VOLTAGE-DEPENDENT CALCIUM CHANNEL SUBUNIT ALPHA-2/DELTA-RELATED"/>
    <property type="match status" value="1"/>
</dbReference>
<dbReference type="PANTHER" id="PTHR10166:SF66">
    <property type="entry name" value="VWFA AND CACHE DOMAIN-CONTAINING PROTEIN CG16868"/>
    <property type="match status" value="1"/>
</dbReference>
<feature type="domain" description="VWFA" evidence="2">
    <location>
        <begin position="167"/>
        <end position="366"/>
    </location>
</feature>
<dbReference type="Proteomes" id="UP000192247">
    <property type="component" value="Unassembled WGS sequence"/>
</dbReference>
<feature type="region of interest" description="Disordered" evidence="1">
    <location>
        <begin position="1246"/>
        <end position="1272"/>
    </location>
</feature>
<dbReference type="OrthoDB" id="2150145at2759"/>
<dbReference type="InParanoid" id="A0A1V9XS01"/>